<gene>
    <name evidence="1" type="ORF">HDF16_003718</name>
</gene>
<dbReference type="AlphaFoldDB" id="A0A7W7ZFG3"/>
<keyword evidence="1" id="KW-0808">Transferase</keyword>
<sequence length="259" mass="28481">MLTSPHLAQIERSGFGPVDSVIHLFVGGSELHGAKVGATDDLDLYGVFIGEPEDVLGLNPQEHFVWSTASDDRRNGPDDVDLTLYSLSKWAAMAAKGNATALHFLFAAATAASAPVWSLIQDQKQLFLSKRSAVQFLGFAENQLKRISGEKGKGAKGTRPEYEGAFGYDTKAAMHTLRLLFECRELMQEGTITLPRPEREVLIDLRGGSWTLERFLAESERAKLDAETAAASSFLPDWIDEQEISALVARVHLSFWNQS</sequence>
<dbReference type="PANTHER" id="PTHR34817:SF1">
    <property type="entry name" value="NUCLEOTIDYLTRANSFERASE"/>
    <property type="match status" value="1"/>
</dbReference>
<accession>A0A7W7ZFG3</accession>
<dbReference type="GO" id="GO:0016740">
    <property type="term" value="F:transferase activity"/>
    <property type="evidence" value="ECO:0007669"/>
    <property type="project" value="UniProtKB-KW"/>
</dbReference>
<dbReference type="Pfam" id="PF10127">
    <property type="entry name" value="RlaP"/>
    <property type="match status" value="1"/>
</dbReference>
<reference evidence="1 2" key="1">
    <citation type="submission" date="2020-08" db="EMBL/GenBank/DDBJ databases">
        <title>Genomic Encyclopedia of Type Strains, Phase IV (KMG-V): Genome sequencing to study the core and pangenomes of soil and plant-associated prokaryotes.</title>
        <authorList>
            <person name="Whitman W."/>
        </authorList>
    </citation>
    <scope>NUCLEOTIDE SEQUENCE [LARGE SCALE GENOMIC DNA]</scope>
    <source>
        <strain evidence="1 2">M8UP14</strain>
    </source>
</reference>
<dbReference type="InterPro" id="IPR018775">
    <property type="entry name" value="RlaP"/>
</dbReference>
<organism evidence="1 2">
    <name type="scientific">Granulicella aggregans</name>
    <dbReference type="NCBI Taxonomy" id="474949"/>
    <lineage>
        <taxon>Bacteria</taxon>
        <taxon>Pseudomonadati</taxon>
        <taxon>Acidobacteriota</taxon>
        <taxon>Terriglobia</taxon>
        <taxon>Terriglobales</taxon>
        <taxon>Acidobacteriaceae</taxon>
        <taxon>Granulicella</taxon>
    </lineage>
</organism>
<name>A0A7W7ZFG3_9BACT</name>
<comment type="caution">
    <text evidence="1">The sequence shown here is derived from an EMBL/GenBank/DDBJ whole genome shotgun (WGS) entry which is preliminary data.</text>
</comment>
<protein>
    <submittedName>
        <fullName evidence="1">Putative nucleotidyltransferase</fullName>
    </submittedName>
</protein>
<evidence type="ECO:0000313" key="2">
    <source>
        <dbReference type="Proteomes" id="UP000540989"/>
    </source>
</evidence>
<dbReference type="Proteomes" id="UP000540989">
    <property type="component" value="Unassembled WGS sequence"/>
</dbReference>
<dbReference type="RefSeq" id="WP_184219698.1">
    <property type="nucleotide sequence ID" value="NZ_JACHIP010000005.1"/>
</dbReference>
<proteinExistence type="predicted"/>
<dbReference type="EMBL" id="JACHIP010000005">
    <property type="protein sequence ID" value="MBB5058995.1"/>
    <property type="molecule type" value="Genomic_DNA"/>
</dbReference>
<evidence type="ECO:0000313" key="1">
    <source>
        <dbReference type="EMBL" id="MBB5058995.1"/>
    </source>
</evidence>
<keyword evidence="2" id="KW-1185">Reference proteome</keyword>
<dbReference type="PANTHER" id="PTHR34817">
    <property type="entry name" value="NUCLEOTIDYLTRANSFERASE"/>
    <property type="match status" value="1"/>
</dbReference>